<dbReference type="Proteomes" id="UP001387100">
    <property type="component" value="Unassembled WGS sequence"/>
</dbReference>
<evidence type="ECO:0000256" key="9">
    <source>
        <dbReference type="PIRNR" id="PIRNR006171"/>
    </source>
</evidence>
<dbReference type="RefSeq" id="WP_339573316.1">
    <property type="nucleotide sequence ID" value="NZ_JBBIAA010000001.1"/>
</dbReference>
<dbReference type="SUPFAM" id="SSF52172">
    <property type="entry name" value="CheY-like"/>
    <property type="match status" value="1"/>
</dbReference>
<reference evidence="12 13" key="1">
    <citation type="journal article" date="2017" name="Int. J. Syst. Evol. Microbiol.">
        <title>Pseudokineococcus basanitobsidens sp. nov., isolated from volcanic rock.</title>
        <authorList>
            <person name="Lee D.W."/>
            <person name="Park M.Y."/>
            <person name="Kim J.J."/>
            <person name="Kim B.S."/>
        </authorList>
    </citation>
    <scope>NUCLEOTIDE SEQUENCE [LARGE SCALE GENOMIC DNA]</scope>
    <source>
        <strain evidence="12 13">DSM 103726</strain>
    </source>
</reference>
<keyword evidence="7 9" id="KW-0010">Activator</keyword>
<evidence type="ECO:0000256" key="1">
    <source>
        <dbReference type="ARBA" id="ARBA00004496"/>
    </source>
</evidence>
<feature type="domain" description="Response regulatory" evidence="11">
    <location>
        <begin position="22"/>
        <end position="141"/>
    </location>
</feature>
<keyword evidence="4 9" id="KW-0902">Two-component regulatory system</keyword>
<dbReference type="PROSITE" id="PS50110">
    <property type="entry name" value="RESPONSE_REGULATORY"/>
    <property type="match status" value="1"/>
</dbReference>
<dbReference type="InterPro" id="IPR051271">
    <property type="entry name" value="2C-system_Tx_regulators"/>
</dbReference>
<dbReference type="EMBL" id="JBBIAA010000001">
    <property type="protein sequence ID" value="MEJ5943926.1"/>
    <property type="molecule type" value="Genomic_DNA"/>
</dbReference>
<accession>A0ABU8RFR8</accession>
<dbReference type="Pfam" id="PF00072">
    <property type="entry name" value="Response_reg"/>
    <property type="match status" value="1"/>
</dbReference>
<dbReference type="PANTHER" id="PTHR45526:SF1">
    <property type="entry name" value="TRANSCRIPTIONAL REGULATORY PROTEIN DCUR-RELATED"/>
    <property type="match status" value="1"/>
</dbReference>
<comment type="subcellular location">
    <subcellularLocation>
        <location evidence="1 9">Cytoplasm</location>
    </subcellularLocation>
</comment>
<gene>
    <name evidence="12" type="ORF">WDZ17_01275</name>
</gene>
<proteinExistence type="predicted"/>
<comment type="caution">
    <text evidence="12">The sequence shown here is derived from an EMBL/GenBank/DDBJ whole genome shotgun (WGS) entry which is preliminary data.</text>
</comment>
<dbReference type="SUPFAM" id="SSF46785">
    <property type="entry name" value="Winged helix' DNA-binding domain"/>
    <property type="match status" value="1"/>
</dbReference>
<dbReference type="Gene3D" id="1.10.10.10">
    <property type="entry name" value="Winged helix-like DNA-binding domain superfamily/Winged helix DNA-binding domain"/>
    <property type="match status" value="1"/>
</dbReference>
<evidence type="ECO:0000259" key="11">
    <source>
        <dbReference type="PROSITE" id="PS50110"/>
    </source>
</evidence>
<dbReference type="InterPro" id="IPR005471">
    <property type="entry name" value="Tscrpt_reg_IclR_N"/>
</dbReference>
<evidence type="ECO:0000313" key="12">
    <source>
        <dbReference type="EMBL" id="MEJ5943926.1"/>
    </source>
</evidence>
<dbReference type="Pfam" id="PF09339">
    <property type="entry name" value="HTH_IclR"/>
    <property type="match status" value="1"/>
</dbReference>
<protein>
    <recommendedName>
        <fullName evidence="9">Transcriptional regulatory protein</fullName>
    </recommendedName>
</protein>
<evidence type="ECO:0000256" key="8">
    <source>
        <dbReference type="ARBA" id="ARBA00023163"/>
    </source>
</evidence>
<feature type="modified residue" description="4-aspartylphosphate" evidence="10">
    <location>
        <position position="76"/>
    </location>
</feature>
<dbReference type="PANTHER" id="PTHR45526">
    <property type="entry name" value="TRANSCRIPTIONAL REGULATORY PROTEIN DPIA"/>
    <property type="match status" value="1"/>
</dbReference>
<dbReference type="InterPro" id="IPR036388">
    <property type="entry name" value="WH-like_DNA-bd_sf"/>
</dbReference>
<sequence length="245" mass="25180">MTAGPAAGGAPGGTSPRPADLVVLVVEDEPVAAAAHRHHVDATPGFRALEPVATAADALARLRGPEGAVVDLVLLDMHLPDRPGLDVVRALRAAGRWTDVLAVTSARELSVVRAATSLGVVGYLLKPFAAAALRERLRRYALSRGRADDDGGAALTQADVDRALAGHLVGGGDERPSGLAEETLAAVAGVLAGGPASAGEVAARLGVGRVTARRYLEHLVEAGSAERRPRYGGAGRPELEYRRSP</sequence>
<evidence type="ECO:0000256" key="2">
    <source>
        <dbReference type="ARBA" id="ARBA00022490"/>
    </source>
</evidence>
<name>A0ABU8RFR8_9ACTN</name>
<dbReference type="InterPro" id="IPR001789">
    <property type="entry name" value="Sig_transdc_resp-reg_receiver"/>
</dbReference>
<evidence type="ECO:0000256" key="10">
    <source>
        <dbReference type="PROSITE-ProRule" id="PRU00169"/>
    </source>
</evidence>
<evidence type="ECO:0000256" key="5">
    <source>
        <dbReference type="ARBA" id="ARBA00023015"/>
    </source>
</evidence>
<evidence type="ECO:0000256" key="7">
    <source>
        <dbReference type="ARBA" id="ARBA00023159"/>
    </source>
</evidence>
<dbReference type="SMART" id="SM00448">
    <property type="entry name" value="REC"/>
    <property type="match status" value="1"/>
</dbReference>
<keyword evidence="5 9" id="KW-0805">Transcription regulation</keyword>
<evidence type="ECO:0000256" key="6">
    <source>
        <dbReference type="ARBA" id="ARBA00023125"/>
    </source>
</evidence>
<keyword evidence="2 9" id="KW-0963">Cytoplasm</keyword>
<dbReference type="Gene3D" id="3.40.50.2300">
    <property type="match status" value="1"/>
</dbReference>
<dbReference type="InterPro" id="IPR036390">
    <property type="entry name" value="WH_DNA-bd_sf"/>
</dbReference>
<evidence type="ECO:0000313" key="13">
    <source>
        <dbReference type="Proteomes" id="UP001387100"/>
    </source>
</evidence>
<keyword evidence="6 9" id="KW-0238">DNA-binding</keyword>
<keyword evidence="8 9" id="KW-0804">Transcription</keyword>
<evidence type="ECO:0000256" key="4">
    <source>
        <dbReference type="ARBA" id="ARBA00023012"/>
    </source>
</evidence>
<evidence type="ECO:0000256" key="3">
    <source>
        <dbReference type="ARBA" id="ARBA00022553"/>
    </source>
</evidence>
<organism evidence="12 13">
    <name type="scientific">Pseudokineococcus basanitobsidens</name>
    <dbReference type="NCBI Taxonomy" id="1926649"/>
    <lineage>
        <taxon>Bacteria</taxon>
        <taxon>Bacillati</taxon>
        <taxon>Actinomycetota</taxon>
        <taxon>Actinomycetes</taxon>
        <taxon>Kineosporiales</taxon>
        <taxon>Kineosporiaceae</taxon>
        <taxon>Pseudokineococcus</taxon>
    </lineage>
</organism>
<keyword evidence="3 10" id="KW-0597">Phosphoprotein</keyword>
<dbReference type="InterPro" id="IPR024187">
    <property type="entry name" value="Sig_transdc_resp-reg_cit/mal"/>
</dbReference>
<keyword evidence="13" id="KW-1185">Reference proteome</keyword>
<dbReference type="PIRSF" id="PIRSF006171">
    <property type="entry name" value="RR_citrat_malat"/>
    <property type="match status" value="1"/>
</dbReference>
<dbReference type="InterPro" id="IPR011006">
    <property type="entry name" value="CheY-like_superfamily"/>
</dbReference>